<gene>
    <name evidence="2" type="ORF">ABR75_04170</name>
</gene>
<dbReference type="InterPro" id="IPR016064">
    <property type="entry name" value="NAD/diacylglycerol_kinase_sf"/>
</dbReference>
<dbReference type="SUPFAM" id="SSF111331">
    <property type="entry name" value="NAD kinase/diacylglycerol kinase-like"/>
    <property type="match status" value="1"/>
</dbReference>
<sequence>MTIRKLMPYGTPASRPSNLDTLHSDVEIARHYVSSGNAKPCTVTKGGIAQSLGINGEMAHRDSQPDQQMTLVDIDLLQINYRTDNSTDSSLHLVVAGTLAVQHRTPVSTCLLLSNSGIFRGRDVLPRAHPNDGFMDVLEIDPKISFRQLAIAWRRSTTGSHLPHPQIRVSRSSEYQWSGRPSKMIADGTTYQGVVWLHCKVIADAMSIYF</sequence>
<protein>
    <recommendedName>
        <fullName evidence="1">YegS/DAGK C-terminal domain-containing protein</fullName>
    </recommendedName>
</protein>
<reference evidence="2 3" key="1">
    <citation type="submission" date="2015-10" db="EMBL/GenBank/DDBJ databases">
        <title>Metagenome-Assembled Genomes uncover a global brackish microbiome.</title>
        <authorList>
            <person name="Hugerth L.W."/>
            <person name="Larsson J."/>
            <person name="Alneberg J."/>
            <person name="Lindh M.V."/>
            <person name="Legrand C."/>
            <person name="Pinhassi J."/>
            <person name="Andersson A.F."/>
        </authorList>
    </citation>
    <scope>NUCLEOTIDE SEQUENCE [LARGE SCALE GENOMIC DNA]</scope>
    <source>
        <strain evidence="2">BACL6 MAG-120924-bin43</strain>
    </source>
</reference>
<dbReference type="Pfam" id="PF19279">
    <property type="entry name" value="YegS_C"/>
    <property type="match status" value="1"/>
</dbReference>
<dbReference type="InterPro" id="IPR045540">
    <property type="entry name" value="YegS/DAGK_C"/>
</dbReference>
<evidence type="ECO:0000313" key="3">
    <source>
        <dbReference type="Proteomes" id="UP000051017"/>
    </source>
</evidence>
<dbReference type="Proteomes" id="UP000051017">
    <property type="component" value="Unassembled WGS sequence"/>
</dbReference>
<dbReference type="EMBL" id="LIBJ01000258">
    <property type="protein sequence ID" value="KRO46642.1"/>
    <property type="molecule type" value="Genomic_DNA"/>
</dbReference>
<dbReference type="AlphaFoldDB" id="A0A0R2QCC1"/>
<dbReference type="Gene3D" id="2.60.200.40">
    <property type="match status" value="1"/>
</dbReference>
<accession>A0A0R2QCC1</accession>
<feature type="domain" description="YegS/DAGK C-terminal" evidence="1">
    <location>
        <begin position="104"/>
        <end position="203"/>
    </location>
</feature>
<name>A0A0R2QCC1_9ACTN</name>
<evidence type="ECO:0000259" key="1">
    <source>
        <dbReference type="Pfam" id="PF19279"/>
    </source>
</evidence>
<proteinExistence type="predicted"/>
<evidence type="ECO:0000313" key="2">
    <source>
        <dbReference type="EMBL" id="KRO46642.1"/>
    </source>
</evidence>
<comment type="caution">
    <text evidence="2">The sequence shown here is derived from an EMBL/GenBank/DDBJ whole genome shotgun (WGS) entry which is preliminary data.</text>
</comment>
<organism evidence="2 3">
    <name type="scientific">Acidimicrobiia bacterium BACL6 MAG-120924-bin43</name>
    <dbReference type="NCBI Taxonomy" id="1655583"/>
    <lineage>
        <taxon>Bacteria</taxon>
        <taxon>Bacillati</taxon>
        <taxon>Actinomycetota</taxon>
        <taxon>Acidimicrobiia</taxon>
        <taxon>acIV cluster</taxon>
    </lineage>
</organism>